<feature type="domain" description="Protease Do-like PDZ" evidence="4">
    <location>
        <begin position="155"/>
        <end position="311"/>
    </location>
</feature>
<dbReference type="AlphaFoldDB" id="A0A7S0BZ44"/>
<dbReference type="EMBL" id="HBEL01007943">
    <property type="protein sequence ID" value="CAD8407701.1"/>
    <property type="molecule type" value="Transcribed_RNA"/>
</dbReference>
<dbReference type="GO" id="GO:0006508">
    <property type="term" value="P:proteolysis"/>
    <property type="evidence" value="ECO:0007669"/>
    <property type="project" value="UniProtKB-KW"/>
</dbReference>
<dbReference type="InterPro" id="IPR046449">
    <property type="entry name" value="DEGP_PDZ_sf"/>
</dbReference>
<gene>
    <name evidence="5" type="ORF">PINE0816_LOCUS3820</name>
</gene>
<protein>
    <recommendedName>
        <fullName evidence="4">Protease Do-like PDZ domain-containing protein</fullName>
    </recommendedName>
</protein>
<evidence type="ECO:0000256" key="3">
    <source>
        <dbReference type="ARBA" id="ARBA00022825"/>
    </source>
</evidence>
<keyword evidence="2" id="KW-0378">Hydrolase</keyword>
<sequence>MEGTRETEGRCNAAAKSPSNPEGFCGVAFLGFGPIQTLENPTVRQYLGLEEEGGVRIVSVDPLGGCYDKEKGVYLIKPDDVLLSIDGILVGQDGTVQLPGRLSERISFSALVTSQLPTKPISVTILRKGERLVQTIIPSPRRYMVPRTSGYDAPDALYVICGGCVFVPLTKPWIDTKKRGDLFGTFGGPLTEENRQIVMLSTVLANSVNVGYHGLSCMVLRAFDGVEVFNLQHLATLIQKSANPMLEFRLKMNASVSTSTPKEGSQNGSIDVLEDATVPADEVLVVLDREKCKEADPIIREGHMISAACSPEIEFDW</sequence>
<dbReference type="InterPro" id="IPR036034">
    <property type="entry name" value="PDZ_sf"/>
</dbReference>
<evidence type="ECO:0000256" key="2">
    <source>
        <dbReference type="ARBA" id="ARBA00022801"/>
    </source>
</evidence>
<evidence type="ECO:0000313" key="5">
    <source>
        <dbReference type="EMBL" id="CAD8407701.1"/>
    </source>
</evidence>
<accession>A0A7S0BZ44</accession>
<evidence type="ECO:0000259" key="4">
    <source>
        <dbReference type="Pfam" id="PF17815"/>
    </source>
</evidence>
<evidence type="ECO:0000256" key="1">
    <source>
        <dbReference type="ARBA" id="ARBA00022670"/>
    </source>
</evidence>
<keyword evidence="3" id="KW-0720">Serine protease</keyword>
<dbReference type="InterPro" id="IPR041517">
    <property type="entry name" value="DEGP_PDZ"/>
</dbReference>
<dbReference type="Gene3D" id="2.30.42.10">
    <property type="match status" value="1"/>
</dbReference>
<dbReference type="Pfam" id="PF17815">
    <property type="entry name" value="PDZ_3"/>
    <property type="match status" value="1"/>
</dbReference>
<dbReference type="PANTHER" id="PTHR45980">
    <property type="match status" value="1"/>
</dbReference>
<dbReference type="Gene3D" id="3.20.190.20">
    <property type="match status" value="1"/>
</dbReference>
<keyword evidence="1" id="KW-0645">Protease</keyword>
<name>A0A7S0BZ44_9STRA</name>
<reference evidence="5" key="1">
    <citation type="submission" date="2021-01" db="EMBL/GenBank/DDBJ databases">
        <authorList>
            <person name="Corre E."/>
            <person name="Pelletier E."/>
            <person name="Niang G."/>
            <person name="Scheremetjew M."/>
            <person name="Finn R."/>
            <person name="Kale V."/>
            <person name="Holt S."/>
            <person name="Cochrane G."/>
            <person name="Meng A."/>
            <person name="Brown T."/>
            <person name="Cohen L."/>
        </authorList>
    </citation>
    <scope>NUCLEOTIDE SEQUENCE</scope>
    <source>
        <strain evidence="5">CCAP1064/1</strain>
    </source>
</reference>
<dbReference type="GO" id="GO:0004252">
    <property type="term" value="F:serine-type endopeptidase activity"/>
    <property type="evidence" value="ECO:0007669"/>
    <property type="project" value="TreeGrafter"/>
</dbReference>
<proteinExistence type="predicted"/>
<dbReference type="PANTHER" id="PTHR45980:SF9">
    <property type="entry name" value="PROTEASE DO-LIKE 10, MITOCHONDRIAL-RELATED"/>
    <property type="match status" value="1"/>
</dbReference>
<organism evidence="5">
    <name type="scientific">Proboscia inermis</name>
    <dbReference type="NCBI Taxonomy" id="420281"/>
    <lineage>
        <taxon>Eukaryota</taxon>
        <taxon>Sar</taxon>
        <taxon>Stramenopiles</taxon>
        <taxon>Ochrophyta</taxon>
        <taxon>Bacillariophyta</taxon>
        <taxon>Coscinodiscophyceae</taxon>
        <taxon>Rhizosoleniophycidae</taxon>
        <taxon>Rhizosoleniales</taxon>
        <taxon>Rhizosoleniaceae</taxon>
        <taxon>Proboscia</taxon>
    </lineage>
</organism>